<comment type="caution">
    <text evidence="5">The sequence shown here is derived from an EMBL/GenBank/DDBJ whole genome shotgun (WGS) entry which is preliminary data.</text>
</comment>
<evidence type="ECO:0000256" key="1">
    <source>
        <dbReference type="SAM" id="Coils"/>
    </source>
</evidence>
<feature type="domain" description="Endonuclease/exonuclease/phosphatase" evidence="4">
    <location>
        <begin position="367"/>
        <end position="570"/>
    </location>
</feature>
<dbReference type="OrthoDB" id="6118957at2759"/>
<evidence type="ECO:0008006" key="7">
    <source>
        <dbReference type="Google" id="ProtNLM"/>
    </source>
</evidence>
<dbReference type="GO" id="GO:0003824">
    <property type="term" value="F:catalytic activity"/>
    <property type="evidence" value="ECO:0007669"/>
    <property type="project" value="InterPro"/>
</dbReference>
<keyword evidence="1" id="KW-0175">Coiled coil</keyword>
<dbReference type="AlphaFoldDB" id="A0A8S3TAX1"/>
<organism evidence="5 6">
    <name type="scientific">Mytilus edulis</name>
    <name type="common">Blue mussel</name>
    <dbReference type="NCBI Taxonomy" id="6550"/>
    <lineage>
        <taxon>Eukaryota</taxon>
        <taxon>Metazoa</taxon>
        <taxon>Spiralia</taxon>
        <taxon>Lophotrochozoa</taxon>
        <taxon>Mollusca</taxon>
        <taxon>Bivalvia</taxon>
        <taxon>Autobranchia</taxon>
        <taxon>Pteriomorphia</taxon>
        <taxon>Mytilida</taxon>
        <taxon>Mytiloidea</taxon>
        <taxon>Mytilidae</taxon>
        <taxon>Mytilinae</taxon>
        <taxon>Mytilus</taxon>
    </lineage>
</organism>
<dbReference type="InterPro" id="IPR036691">
    <property type="entry name" value="Endo/exonu/phosph_ase_sf"/>
</dbReference>
<sequence length="1033" mass="118989">MQGFDILEFDPLNSKSAGSYVDSVMATSVVNQFITTADVHNDKTVSNNKRLKRSLDYDSESDSCSGKYQKLKPNSVHNDSINLIDGLSISSHDHQYTQNKEKNDDICELKSLVVGLASSMNQFCDIITKRMGDIETNIPKQVAQMIDQKVSEEMKKVKEQFKTELKTVTEKVSSLEQSYADVLKQNKNQSQALIEDKLSVVIKNLPETEKENTSRKVGGLIKDGLRLKNIQVAAVERKINKIPGKHGVIIVKFQNSDDKQKVMEKKRELKDSRNYKDVYIDNAIPKAQRLMNSNLRSIVKAIGNDKLEIRGSVIRPKYALKVRDTNTHNRRDDPDDTQINIDTQSGNHGYYNRHNNRGRGNTRAECVRYYNLHILGLAETHLTGNTGINIDGYTWFGLNRKEIHIRAKTGSGGVGILIRNDVRDEFNINIVEDNTDGIIWVKFEDKNFAHNCFYVCVIYLPPENSTRAVNIHEFFDILMTNIYTIPQGKPFYICGDWNSRCSDLPDSIEGIDKLPQRNVVDFQHNGYGNIFCDFLTDVNCCILNGRKTLHNDFTFVSTRGMSVVDYCVLPYEHLDNFNNFNVIRTSSIVEQINALGKYDLKKAMPDHSLLTWDFTLNFDSNCCINTQTRGTSETKKKYDTRNLPEDWLCQESTIAEIDNAICFLENSIADQSNIDNMYENFVKIVKTEMCNKLPAKNIVLSNGFNINKRRRCKKEWWNEELTLLWNEVCKAEKVWIKCKIKRNKRELRHIFVNKRRIFDKAVQSSKRKYWYSLQEDLIKSCDNPKEFWRKIGKIGVGSERRSFIPMEVKLSDESVSCDKNVVLDKWKCEFSNMLNRNNLNNVEYIHSNENVYDDYLDSFISYEEVYNVLLSSKNGKSPGCDEITVELYKNQTALLALTRIFNICFDSGKIPALWSKGIITPIPKNSTADPRDPIAYRGITLAPVSYKLYCGVLNSRLTVKLDELNFLHDEQNGFRKGRNTIDHISTLTTVIETRKLRKLSTFVAFIDFKKAYDWINRDLLFGKLENLEMYIHV</sequence>
<dbReference type="Gene3D" id="3.60.10.10">
    <property type="entry name" value="Endonuclease/exonuclease/phosphatase"/>
    <property type="match status" value="1"/>
</dbReference>
<dbReference type="InterPro" id="IPR000477">
    <property type="entry name" value="RT_dom"/>
</dbReference>
<dbReference type="SUPFAM" id="SSF56219">
    <property type="entry name" value="DNase I-like"/>
    <property type="match status" value="1"/>
</dbReference>
<name>A0A8S3TAX1_MYTED</name>
<feature type="compositionally biased region" description="Low complexity" evidence="2">
    <location>
        <begin position="346"/>
        <end position="356"/>
    </location>
</feature>
<dbReference type="EMBL" id="CAJPWZ010002115">
    <property type="protein sequence ID" value="CAG2230907.1"/>
    <property type="molecule type" value="Genomic_DNA"/>
</dbReference>
<gene>
    <name evidence="5" type="ORF">MEDL_43721</name>
</gene>
<dbReference type="Pfam" id="PF03372">
    <property type="entry name" value="Exo_endo_phos"/>
    <property type="match status" value="1"/>
</dbReference>
<evidence type="ECO:0000259" key="4">
    <source>
        <dbReference type="Pfam" id="PF03372"/>
    </source>
</evidence>
<dbReference type="Proteomes" id="UP000683360">
    <property type="component" value="Unassembled WGS sequence"/>
</dbReference>
<feature type="domain" description="Reverse transcriptase" evidence="3">
    <location>
        <begin position="922"/>
        <end position="1027"/>
    </location>
</feature>
<feature type="coiled-coil region" evidence="1">
    <location>
        <begin position="151"/>
        <end position="178"/>
    </location>
</feature>
<evidence type="ECO:0000313" key="5">
    <source>
        <dbReference type="EMBL" id="CAG2230907.1"/>
    </source>
</evidence>
<protein>
    <recommendedName>
        <fullName evidence="7">Reverse transcriptase domain-containing protein</fullName>
    </recommendedName>
</protein>
<proteinExistence type="predicted"/>
<dbReference type="CDD" id="cd01650">
    <property type="entry name" value="RT_nLTR_like"/>
    <property type="match status" value="1"/>
</dbReference>
<evidence type="ECO:0000256" key="2">
    <source>
        <dbReference type="SAM" id="MobiDB-lite"/>
    </source>
</evidence>
<evidence type="ECO:0000313" key="6">
    <source>
        <dbReference type="Proteomes" id="UP000683360"/>
    </source>
</evidence>
<reference evidence="5" key="1">
    <citation type="submission" date="2021-03" db="EMBL/GenBank/DDBJ databases">
        <authorList>
            <person name="Bekaert M."/>
        </authorList>
    </citation>
    <scope>NUCLEOTIDE SEQUENCE</scope>
</reference>
<accession>A0A8S3TAX1</accession>
<evidence type="ECO:0000259" key="3">
    <source>
        <dbReference type="Pfam" id="PF00078"/>
    </source>
</evidence>
<dbReference type="Pfam" id="PF00078">
    <property type="entry name" value="RVT_1"/>
    <property type="match status" value="1"/>
</dbReference>
<dbReference type="InterPro" id="IPR005135">
    <property type="entry name" value="Endo/exonuclease/phosphatase"/>
</dbReference>
<dbReference type="PANTHER" id="PTHR19446">
    <property type="entry name" value="REVERSE TRANSCRIPTASES"/>
    <property type="match status" value="1"/>
</dbReference>
<keyword evidence="6" id="KW-1185">Reference proteome</keyword>
<feature type="region of interest" description="Disordered" evidence="2">
    <location>
        <begin position="326"/>
        <end position="356"/>
    </location>
</feature>